<protein>
    <submittedName>
        <fullName evidence="5">Tetratricopeptide repeat protein</fullName>
    </submittedName>
</protein>
<dbReference type="PROSITE" id="PS50005">
    <property type="entry name" value="TPR"/>
    <property type="match status" value="2"/>
</dbReference>
<dbReference type="AlphaFoldDB" id="A0A545U4Y5"/>
<comment type="caution">
    <text evidence="5">The sequence shown here is derived from an EMBL/GenBank/DDBJ whole genome shotgun (WGS) entry which is preliminary data.</text>
</comment>
<dbReference type="RefSeq" id="WP_142934237.1">
    <property type="nucleotide sequence ID" value="NZ_ML660170.1"/>
</dbReference>
<dbReference type="SUPFAM" id="SSF48452">
    <property type="entry name" value="TPR-like"/>
    <property type="match status" value="1"/>
</dbReference>
<dbReference type="InterPro" id="IPR011990">
    <property type="entry name" value="TPR-like_helical_dom_sf"/>
</dbReference>
<dbReference type="Gene3D" id="1.25.40.10">
    <property type="entry name" value="Tetratricopeptide repeat domain"/>
    <property type="match status" value="1"/>
</dbReference>
<dbReference type="Proteomes" id="UP000315439">
    <property type="component" value="Unassembled WGS sequence"/>
</dbReference>
<gene>
    <name evidence="5" type="ORF">FLL46_23305</name>
</gene>
<evidence type="ECO:0000256" key="1">
    <source>
        <dbReference type="ARBA" id="ARBA00022737"/>
    </source>
</evidence>
<dbReference type="SMART" id="SM00028">
    <property type="entry name" value="TPR"/>
    <property type="match status" value="2"/>
</dbReference>
<organism evidence="5 6">
    <name type="scientific">Aliikangiella coralliicola</name>
    <dbReference type="NCBI Taxonomy" id="2592383"/>
    <lineage>
        <taxon>Bacteria</taxon>
        <taxon>Pseudomonadati</taxon>
        <taxon>Pseudomonadota</taxon>
        <taxon>Gammaproteobacteria</taxon>
        <taxon>Oceanospirillales</taxon>
        <taxon>Pleioneaceae</taxon>
        <taxon>Aliikangiella</taxon>
    </lineage>
</organism>
<dbReference type="Pfam" id="PF14559">
    <property type="entry name" value="TPR_19"/>
    <property type="match status" value="1"/>
</dbReference>
<dbReference type="OrthoDB" id="255821at2"/>
<feature type="repeat" description="TPR" evidence="3">
    <location>
        <begin position="164"/>
        <end position="197"/>
    </location>
</feature>
<dbReference type="EMBL" id="VIKS01000014">
    <property type="protein sequence ID" value="TQV84541.1"/>
    <property type="molecule type" value="Genomic_DNA"/>
</dbReference>
<keyword evidence="2 3" id="KW-0802">TPR repeat</keyword>
<evidence type="ECO:0000313" key="5">
    <source>
        <dbReference type="EMBL" id="TQV84541.1"/>
    </source>
</evidence>
<reference evidence="5 6" key="1">
    <citation type="submission" date="2019-07" db="EMBL/GenBank/DDBJ databases">
        <title>Draft genome for Aliikangiella sp. M105.</title>
        <authorList>
            <person name="Wang G."/>
        </authorList>
    </citation>
    <scope>NUCLEOTIDE SEQUENCE [LARGE SCALE GENOMIC DNA]</scope>
    <source>
        <strain evidence="5 6">M105</strain>
    </source>
</reference>
<evidence type="ECO:0000256" key="4">
    <source>
        <dbReference type="SAM" id="MobiDB-lite"/>
    </source>
</evidence>
<dbReference type="PANTHER" id="PTHR44943:SF8">
    <property type="entry name" value="TPR REPEAT-CONTAINING PROTEIN MJ0263"/>
    <property type="match status" value="1"/>
</dbReference>
<evidence type="ECO:0000256" key="3">
    <source>
        <dbReference type="PROSITE-ProRule" id="PRU00339"/>
    </source>
</evidence>
<keyword evidence="6" id="KW-1185">Reference proteome</keyword>
<dbReference type="InterPro" id="IPR051685">
    <property type="entry name" value="Ycf3/AcsC/BcsC/TPR_MFPF"/>
</dbReference>
<accession>A0A545U4Y5</accession>
<keyword evidence="1" id="KW-0677">Repeat</keyword>
<dbReference type="InterPro" id="IPR019734">
    <property type="entry name" value="TPR_rpt"/>
</dbReference>
<feature type="repeat" description="TPR" evidence="3">
    <location>
        <begin position="130"/>
        <end position="163"/>
    </location>
</feature>
<sequence length="251" mass="28114">MFIFKRLQMLKNIQFSRFCGIPKSFRLPLAILAFLTISGCAGLLPEEKTQPDQTVAKEQVDEEQPADAAGAEQDATKVAAITKPDPMKEKVAPLELVKGYGAINQLIKGKKTGDAIAKLQQLQTTHPEQSGPSYRMARLYMQQKQFEEALKAVNESIKIDPQNYYAHNLKGVVLRELGSFDKAKEAYVTAIDLYPGYPNSHLNLGILADIYLYDLGLAQQHYQAYLDLIGTEDKKVSGWVLDLQRRIQRGN</sequence>
<proteinExistence type="predicted"/>
<evidence type="ECO:0000313" key="6">
    <source>
        <dbReference type="Proteomes" id="UP000315439"/>
    </source>
</evidence>
<evidence type="ECO:0000256" key="2">
    <source>
        <dbReference type="ARBA" id="ARBA00022803"/>
    </source>
</evidence>
<feature type="region of interest" description="Disordered" evidence="4">
    <location>
        <begin position="49"/>
        <end position="74"/>
    </location>
</feature>
<name>A0A545U4Y5_9GAMM</name>
<dbReference type="PANTHER" id="PTHR44943">
    <property type="entry name" value="CELLULOSE SYNTHASE OPERON PROTEIN C"/>
    <property type="match status" value="1"/>
</dbReference>